<accession>A0A6N1AQA5</accession>
<dbReference type="RefSeq" id="WP_149199594.1">
    <property type="nucleotide sequence ID" value="NZ_BSOV01000002.1"/>
</dbReference>
<proteinExistence type="predicted"/>
<reference evidence="1 2" key="1">
    <citation type="submission" date="2020-06" db="EMBL/GenBank/DDBJ databases">
        <title>Complete genome of Azosprillum oryzae KACC14407.</title>
        <authorList>
            <person name="Kim M."/>
            <person name="Park Y.-J."/>
            <person name="Shin J.-H."/>
        </authorList>
    </citation>
    <scope>NUCLEOTIDE SEQUENCE [LARGE SCALE GENOMIC DNA]</scope>
    <source>
        <strain evidence="1 2">KACC 14407</strain>
        <plasmid evidence="1 2">unnamed6</plasmid>
    </source>
</reference>
<geneLocation type="plasmid" evidence="1 2">
    <name>unnamed6</name>
</geneLocation>
<dbReference type="OrthoDB" id="9795624at2"/>
<evidence type="ECO:0000313" key="2">
    <source>
        <dbReference type="Proteomes" id="UP000509702"/>
    </source>
</evidence>
<dbReference type="Proteomes" id="UP000509702">
    <property type="component" value="Plasmid unnamed6"/>
</dbReference>
<gene>
    <name evidence="1" type="ORF">HUE56_25950</name>
</gene>
<keyword evidence="1" id="KW-0614">Plasmid</keyword>
<evidence type="ECO:0000313" key="1">
    <source>
        <dbReference type="EMBL" id="QKS53941.1"/>
    </source>
</evidence>
<dbReference type="AlphaFoldDB" id="A0A6N1AQA5"/>
<name>A0A6N1AQA5_9PROT</name>
<keyword evidence="2" id="KW-1185">Reference proteome</keyword>
<dbReference type="EMBL" id="CP054621">
    <property type="protein sequence ID" value="QKS53941.1"/>
    <property type="molecule type" value="Genomic_DNA"/>
</dbReference>
<organism evidence="1 2">
    <name type="scientific">Azospirillum oryzae</name>
    <dbReference type="NCBI Taxonomy" id="286727"/>
    <lineage>
        <taxon>Bacteria</taxon>
        <taxon>Pseudomonadati</taxon>
        <taxon>Pseudomonadota</taxon>
        <taxon>Alphaproteobacteria</taxon>
        <taxon>Rhodospirillales</taxon>
        <taxon>Azospirillaceae</taxon>
        <taxon>Azospirillum</taxon>
    </lineage>
</organism>
<dbReference type="KEGG" id="aoz:HUE56_25950"/>
<sequence>MSKVVRLRFPFDAADRAKIGSEIDRLVVTETPFDPRTDSTTPPSESLVLRFPLPAPQNPPQVRPIFPGHMRFKIDPDQAGALPTPESLKIDDGRISDASYARLPRKGIILVRAVSTWHTAALDMHAIPALGRAPILAWYGPVELTREFLEQSLLSPKGLKNGIIMRAPDAGGLIKPGDPAWGPHALSRFLAGRYDAPVTCGERDDGSDDDAVRLPMPVVTSDAPGVCALTVTLAWQRPEFQQGDPTDRADTRQEIVPTRLFLQHVRKHLVDGCANDPVADAVIGADAEEGTGPFHKALRDDLAELGFALATTDAENQYQKLEWALREFQIYAKMSQIARIRGASAAELPLYRNIEGCANPAIYKGHVSGSANQQTRHLIGLWKRGGFRCPVVISAFLADELDQNGRPRQEPRPSYGNLWSHDELVVPKTRMFVADFTGYYGGAPPDTMELSDLVAIGRYQSWEDWGGPVSEPPFHCHPDAEILPESLCGVSSESIRSPGNAEMLSTFKVIRAISEQECNGFFDSVNSYDDVAVSVGPFHWTAKAVDGELAAYIAYLKAIESRAGGFDGYSKAIGFFGIQSDKAFGKCWNKSLRAYFGGIGLESETWAVKLIRKIRNEGAYLRNWHAFYRWVMAGRSVPGYRSRMWDMARFRLASIASTPLRKDSVATLSDIFSSEQAMALVTRWHVYRPAHVVKGGYMGPKLEAVWKAVGEPDAAGARTAQQRIVTQLLAAMNNSGVGGSRQVIAPRWVDAPDDPKINKKGFRLDPALRELSLDPGSFRLDPPPTA</sequence>
<protein>
    <submittedName>
        <fullName evidence="1">Uncharacterized protein</fullName>
    </submittedName>
</protein>